<sequence length="431" mass="47803">MKQFSTILKFELKSYFKNKIFVGVTVFLMLLIAGVMFFPRISAMLEKRDSEIASEQENSAAEIADGQETDNSSGDSVIFVLTDIPEYEDMIHQAFTEAFPDYSVVTAEEDFAWIKEKVAEGWAECAFVIHDLTSYTYYVDNLSMYDFNTETADEILKNLYSINAMSARGISLEEAAEILTSPVSHETESLGKNQAENFFYTYIMIFSLYIVILLYGQMVATNVATEKSSRAMELLITSAKPASMMFGKVIASCLAGLIQLTAVFGSAFLFFNLNKSFWADNTIITSIFDMPLELLAYMLIFFVLGFFIYAFLFGAIGSTASKVEDINTSVMPLTILFVIAFIVVMSSMSSGSVDNTLMLICSYIPFTSPMAMFTRIAMSTVPFYQIALSIGVLVVSVFGIGIFSAKIYRVGVLLYGTTPKIGSILKALKKA</sequence>
<name>A0AC61QYP8_9FIRM</name>
<accession>A0AC61QYP8</accession>
<reference evidence="1" key="1">
    <citation type="submission" date="2019-04" db="EMBL/GenBank/DDBJ databases">
        <title>Microbes associate with the intestines of laboratory mice.</title>
        <authorList>
            <person name="Navarre W."/>
            <person name="Wong E."/>
            <person name="Huang K."/>
            <person name="Tropini C."/>
            <person name="Ng K."/>
            <person name="Yu B."/>
        </authorList>
    </citation>
    <scope>NUCLEOTIDE SEQUENCE</scope>
    <source>
        <strain evidence="1">NM72_1-8</strain>
    </source>
</reference>
<organism evidence="1 2">
    <name type="scientific">Hominisplanchenecus murintestinalis</name>
    <dbReference type="NCBI Taxonomy" id="2941517"/>
    <lineage>
        <taxon>Bacteria</taxon>
        <taxon>Bacillati</taxon>
        <taxon>Bacillota</taxon>
        <taxon>Clostridia</taxon>
        <taxon>Lachnospirales</taxon>
        <taxon>Lachnospiraceae</taxon>
        <taxon>Hominisplanchenecus</taxon>
    </lineage>
</organism>
<protein>
    <submittedName>
        <fullName evidence="1">ABC transporter permease</fullName>
    </submittedName>
</protein>
<comment type="caution">
    <text evidence="1">The sequence shown here is derived from an EMBL/GenBank/DDBJ whole genome shotgun (WGS) entry which is preliminary data.</text>
</comment>
<evidence type="ECO:0000313" key="1">
    <source>
        <dbReference type="EMBL" id="TGX98445.1"/>
    </source>
</evidence>
<gene>
    <name evidence="1" type="ORF">E5357_08760</name>
</gene>
<dbReference type="EMBL" id="SRZB01000017">
    <property type="protein sequence ID" value="TGX98445.1"/>
    <property type="molecule type" value="Genomic_DNA"/>
</dbReference>
<evidence type="ECO:0000313" key="2">
    <source>
        <dbReference type="Proteomes" id="UP000307720"/>
    </source>
</evidence>
<keyword evidence="2" id="KW-1185">Reference proteome</keyword>
<dbReference type="Proteomes" id="UP000307720">
    <property type="component" value="Unassembled WGS sequence"/>
</dbReference>
<proteinExistence type="predicted"/>